<evidence type="ECO:0000256" key="2">
    <source>
        <dbReference type="ARBA" id="ARBA00010973"/>
    </source>
</evidence>
<organism evidence="7 8">
    <name type="scientific">Oryzicola mucosus</name>
    <dbReference type="NCBI Taxonomy" id="2767425"/>
    <lineage>
        <taxon>Bacteria</taxon>
        <taxon>Pseudomonadati</taxon>
        <taxon>Pseudomonadota</taxon>
        <taxon>Alphaproteobacteria</taxon>
        <taxon>Hyphomicrobiales</taxon>
        <taxon>Phyllobacteriaceae</taxon>
        <taxon>Oryzicola</taxon>
    </lineage>
</organism>
<comment type="function">
    <text evidence="1">Is involved in generating a small heat-stable compound (Nod), an acylated oligomer of N-acetylglucosamine, that stimulates mitosis in various plant protoplasts.</text>
</comment>
<dbReference type="InterPro" id="IPR011330">
    <property type="entry name" value="Glyco_hydro/deAcase_b/a-brl"/>
</dbReference>
<dbReference type="Proteomes" id="UP000643405">
    <property type="component" value="Unassembled WGS sequence"/>
</dbReference>
<evidence type="ECO:0000256" key="3">
    <source>
        <dbReference type="ARBA" id="ARBA00020071"/>
    </source>
</evidence>
<accession>A0A8J6PGQ7</accession>
<gene>
    <name evidence="7" type="ORF">ICI42_09730</name>
</gene>
<dbReference type="GO" id="GO:0016810">
    <property type="term" value="F:hydrolase activity, acting on carbon-nitrogen (but not peptide) bonds"/>
    <property type="evidence" value="ECO:0007669"/>
    <property type="project" value="InterPro"/>
</dbReference>
<evidence type="ECO:0000313" key="8">
    <source>
        <dbReference type="Proteomes" id="UP000643405"/>
    </source>
</evidence>
<dbReference type="Pfam" id="PF01522">
    <property type="entry name" value="Polysacc_deac_1"/>
    <property type="match status" value="1"/>
</dbReference>
<dbReference type="SUPFAM" id="SSF88713">
    <property type="entry name" value="Glycoside hydrolase/deacetylase"/>
    <property type="match status" value="1"/>
</dbReference>
<reference evidence="7" key="1">
    <citation type="submission" date="2020-09" db="EMBL/GenBank/DDBJ databases">
        <title>Genome seq and assembly of Tianweitania sp.</title>
        <authorList>
            <person name="Chhetri G."/>
        </authorList>
    </citation>
    <scope>NUCLEOTIDE SEQUENCE</scope>
    <source>
        <strain evidence="7">Rool2</strain>
    </source>
</reference>
<dbReference type="PANTHER" id="PTHR34216">
    <property type="match status" value="1"/>
</dbReference>
<dbReference type="AlphaFoldDB" id="A0A8J6PGQ7"/>
<comment type="similarity">
    <text evidence="2">Belongs to the polysaccharide deacetylase family.</text>
</comment>
<dbReference type="PANTHER" id="PTHR34216:SF11">
    <property type="entry name" value="CHITOOLIGOSACCHARIDE DEACETYLASE"/>
    <property type="match status" value="1"/>
</dbReference>
<proteinExistence type="inferred from homology"/>
<evidence type="ECO:0000256" key="4">
    <source>
        <dbReference type="ARBA" id="ARBA00022729"/>
    </source>
</evidence>
<dbReference type="EMBL" id="JACVVX010000002">
    <property type="protein sequence ID" value="MBD0414934.1"/>
    <property type="molecule type" value="Genomic_DNA"/>
</dbReference>
<evidence type="ECO:0000259" key="6">
    <source>
        <dbReference type="PROSITE" id="PS51677"/>
    </source>
</evidence>
<dbReference type="GO" id="GO:0005975">
    <property type="term" value="P:carbohydrate metabolic process"/>
    <property type="evidence" value="ECO:0007669"/>
    <property type="project" value="InterPro"/>
</dbReference>
<keyword evidence="8" id="KW-1185">Reference proteome</keyword>
<dbReference type="Gene3D" id="3.20.20.370">
    <property type="entry name" value="Glycoside hydrolase/deacetylase"/>
    <property type="match status" value="1"/>
</dbReference>
<comment type="caution">
    <text evidence="7">The sequence shown here is derived from an EMBL/GenBank/DDBJ whole genome shotgun (WGS) entry which is preliminary data.</text>
</comment>
<feature type="domain" description="NodB homology" evidence="6">
    <location>
        <begin position="35"/>
        <end position="242"/>
    </location>
</feature>
<name>A0A8J6PGQ7_9HYPH</name>
<sequence>MSGFTDRLDTLASRVINKYSWSTVRKSQAIATDVPIVSFTFDDVPDTALTNGAAILERYGALGTFYLSGSLMGTKETYRNIIDAEGARELARRGHEIGCHTYAHRKAWKLSPGGLRRDIEKNGAMLAREQIVDRAENFAFPYNAMSPLARAMLRRRFRSCRAANEGINRNAMDPIALQAVEIRQPEDHARSLTRWIDDVAQTPGWLIFFTHDIADFPTPYGCKPETLERLVSHAVAKGCQILPVCAALDRLEGKAEAA</sequence>
<dbReference type="InterPro" id="IPR051398">
    <property type="entry name" value="Polysacch_Deacetylase"/>
</dbReference>
<evidence type="ECO:0000256" key="5">
    <source>
        <dbReference type="ARBA" id="ARBA00032976"/>
    </source>
</evidence>
<dbReference type="RefSeq" id="WP_188164342.1">
    <property type="nucleotide sequence ID" value="NZ_JACVVX010000002.1"/>
</dbReference>
<dbReference type="PROSITE" id="PS51677">
    <property type="entry name" value="NODB"/>
    <property type="match status" value="1"/>
</dbReference>
<evidence type="ECO:0000256" key="1">
    <source>
        <dbReference type="ARBA" id="ARBA00003236"/>
    </source>
</evidence>
<dbReference type="CDD" id="cd10967">
    <property type="entry name" value="CE4_GLA_like_6s"/>
    <property type="match status" value="1"/>
</dbReference>
<keyword evidence="4" id="KW-0732">Signal</keyword>
<evidence type="ECO:0000313" key="7">
    <source>
        <dbReference type="EMBL" id="MBD0414934.1"/>
    </source>
</evidence>
<dbReference type="InterPro" id="IPR002509">
    <property type="entry name" value="NODB_dom"/>
</dbReference>
<protein>
    <recommendedName>
        <fullName evidence="3">Chitooligosaccharide deacetylase</fullName>
    </recommendedName>
    <alternativeName>
        <fullName evidence="5">Nodulation protein B</fullName>
    </alternativeName>
</protein>